<dbReference type="InterPro" id="IPR012668">
    <property type="entry name" value="CHP02466"/>
</dbReference>
<organism evidence="2 3">
    <name type="scientific">Aliiglaciecola lipolytica E3</name>
    <dbReference type="NCBI Taxonomy" id="1127673"/>
    <lineage>
        <taxon>Bacteria</taxon>
        <taxon>Pseudomonadati</taxon>
        <taxon>Pseudomonadota</taxon>
        <taxon>Gammaproteobacteria</taxon>
        <taxon>Alteromonadales</taxon>
        <taxon>Alteromonadaceae</taxon>
        <taxon>Aliiglaciecola</taxon>
    </lineage>
</organism>
<proteinExistence type="predicted"/>
<evidence type="ECO:0000313" key="2">
    <source>
        <dbReference type="EMBL" id="GAC12723.1"/>
    </source>
</evidence>
<feature type="repeat" description="TPR" evidence="1">
    <location>
        <begin position="57"/>
        <end position="90"/>
    </location>
</feature>
<dbReference type="OrthoDB" id="549777at2"/>
<dbReference type="SUPFAM" id="SSF48452">
    <property type="entry name" value="TPR-like"/>
    <property type="match status" value="1"/>
</dbReference>
<dbReference type="AlphaFoldDB" id="K6Y7T2"/>
<keyword evidence="3" id="KW-1185">Reference proteome</keyword>
<dbReference type="EMBL" id="BAEN01000004">
    <property type="protein sequence ID" value="GAC12723.1"/>
    <property type="molecule type" value="Genomic_DNA"/>
</dbReference>
<name>K6Y7T2_9ALTE</name>
<dbReference type="STRING" id="1127673.GLIP_0068"/>
<dbReference type="InterPro" id="IPR019734">
    <property type="entry name" value="TPR_rpt"/>
</dbReference>
<keyword evidence="1" id="KW-0802">TPR repeat</keyword>
<evidence type="ECO:0000256" key="1">
    <source>
        <dbReference type="PROSITE-ProRule" id="PRU00339"/>
    </source>
</evidence>
<evidence type="ECO:0000313" key="3">
    <source>
        <dbReference type="Proteomes" id="UP000006334"/>
    </source>
</evidence>
<gene>
    <name evidence="2" type="ORF">GLIP_0068</name>
</gene>
<dbReference type="Pfam" id="PF13759">
    <property type="entry name" value="2OG-FeII_Oxy_5"/>
    <property type="match status" value="1"/>
</dbReference>
<comment type="caution">
    <text evidence="2">The sequence shown here is derived from an EMBL/GenBank/DDBJ whole genome shotgun (WGS) entry which is preliminary data.</text>
</comment>
<dbReference type="eggNOG" id="COG0457">
    <property type="taxonomic scope" value="Bacteria"/>
</dbReference>
<reference evidence="2 3" key="1">
    <citation type="journal article" date="2017" name="Antonie Van Leeuwenhoek">
        <title>Rhizobium rhizosphaerae sp. nov., a novel species isolated from rice rhizosphere.</title>
        <authorList>
            <person name="Zhao J.J."/>
            <person name="Zhang J."/>
            <person name="Zhang R.J."/>
            <person name="Zhang C.W."/>
            <person name="Yin H.Q."/>
            <person name="Zhang X.X."/>
        </authorList>
    </citation>
    <scope>NUCLEOTIDE SEQUENCE [LARGE SCALE GENOMIC DNA]</scope>
    <source>
        <strain evidence="2 3">E3</strain>
    </source>
</reference>
<protein>
    <submittedName>
        <fullName evidence="2">Uncharacterized protein</fullName>
    </submittedName>
</protein>
<dbReference type="Proteomes" id="UP000006334">
    <property type="component" value="Unassembled WGS sequence"/>
</dbReference>
<accession>K6Y7T2</accession>
<dbReference type="Gene3D" id="2.60.120.620">
    <property type="entry name" value="q2cbj1_9rhob like domain"/>
    <property type="match status" value="1"/>
</dbReference>
<dbReference type="RefSeq" id="WP_008842543.1">
    <property type="nucleotide sequence ID" value="NZ_BAEN01000004.1"/>
</dbReference>
<dbReference type="Gene3D" id="1.25.40.10">
    <property type="entry name" value="Tetratricopeptide repeat domain"/>
    <property type="match status" value="1"/>
</dbReference>
<dbReference type="PROSITE" id="PS50005">
    <property type="entry name" value="TPR"/>
    <property type="match status" value="1"/>
</dbReference>
<sequence>MLQCDGWGGTFVPPLFNLMMYQNMQFLNIISESLARHNSEQAMSMLMTERSKYLDNPLFWQLLAESQQQEQQYSNAFDSWKKALSIEPSNPRFLFSVAKLSLQCGLPSSQLFAELLEKDKFNEELLIGYAHALALEQEHDYALKALSLHFSQKKPSKNILKLHADILLLQSGDAALIDFYKLKIREKIEIDFCYEQLINHALLKQNFEHAFVLIDSACKAVGRKKQDPFLIKKAITLSEQKLDREAFKAFSALEHCKSVEKDMAIMRMSLRLNQLDSASAICMHYTQNGFASTFIPYLSLIWRLQKSGYQDWLEKSNQFIRSYEVGLKEQHINELVDLMTHLHSASNPYLEQSVRKGTQTDLLLFARQEKAIQDLVALIKPKIMDYIRDLPPHDATHPLLGRKRDSALNGNIKFSGSWSVKLVKKGHNVSHTHPKGWISAVLYLKVPNKNQLGPAPNGFLQFGTPPRNLQLELEHYHQEAPQPGKLVLFPSTTWHQTQPFNDGERIVIAFDVKPPGIQT</sequence>
<dbReference type="InterPro" id="IPR011990">
    <property type="entry name" value="TPR-like_helical_dom_sf"/>
</dbReference>